<reference evidence="2" key="1">
    <citation type="submission" date="2016-07" db="EMBL/GenBank/DDBJ databases">
        <authorList>
            <person name="Florea S."/>
            <person name="Webb J.S."/>
            <person name="Jaromczyk J."/>
            <person name="Schardl C.L."/>
        </authorList>
    </citation>
    <scope>NUCLEOTIDE SEQUENCE [LARGE SCALE GENOMIC DNA]</scope>
    <source>
        <strain evidence="2">Z6</strain>
    </source>
</reference>
<dbReference type="Proteomes" id="UP000093514">
    <property type="component" value="Unassembled WGS sequence"/>
</dbReference>
<gene>
    <name evidence="1" type="ORF">U472_01405</name>
</gene>
<reference evidence="1 2" key="2">
    <citation type="submission" date="2016-08" db="EMBL/GenBank/DDBJ databases">
        <title>Orenia metallireducens sp. nov. strain Z6, a Novel Metal-reducing Firmicute from the Deep Subsurface.</title>
        <authorList>
            <person name="Maxim B.I."/>
            <person name="Kenneth K."/>
            <person name="Flynn T.M."/>
            <person name="Oloughlin E.J."/>
            <person name="Locke R.A."/>
            <person name="Weber J.R."/>
            <person name="Egan S.M."/>
            <person name="Mackie R.I."/>
            <person name="Cann I.K."/>
        </authorList>
    </citation>
    <scope>NUCLEOTIDE SEQUENCE [LARGE SCALE GENOMIC DNA]</scope>
    <source>
        <strain evidence="1 2">Z6</strain>
    </source>
</reference>
<evidence type="ECO:0000313" key="2">
    <source>
        <dbReference type="Proteomes" id="UP000093514"/>
    </source>
</evidence>
<protein>
    <submittedName>
        <fullName evidence="1">Quinate 5-dehydrogenase</fullName>
    </submittedName>
</protein>
<dbReference type="RefSeq" id="WP_068714764.1">
    <property type="nucleotide sequence ID" value="NZ_LWDV01000005.1"/>
</dbReference>
<dbReference type="AlphaFoldDB" id="A0A1C0AD42"/>
<accession>A0A1C0AD42</accession>
<dbReference type="EMBL" id="LWDV01000005">
    <property type="protein sequence ID" value="OCL28568.1"/>
    <property type="molecule type" value="Genomic_DNA"/>
</dbReference>
<comment type="caution">
    <text evidence="1">The sequence shown here is derived from an EMBL/GenBank/DDBJ whole genome shotgun (WGS) entry which is preliminary data.</text>
</comment>
<sequence length="304" mass="34575">MKRVVSISLGSSARDHRVQREILGEQFIIERIGTDGDMDKAIKMFNNLDGKVDAFGLGGIDLYLYAGKKRYLLRDAKKIIKNINKTPIVDGSGLKNTLERRAIKQVNKKINLKDKRILMVCALDRFGMAEALKDTGAKLLIGDLIFGLGIPIPLKSLGTLHNIAQFIMPIVSKLPFKLLYPTGSRQEEIRDKYSKYYEWADIIAGDFHYIKRYLPANLGERIIITNTVTPSDIELLKERGLSKLITTTPEFRGRSFGTNVMEAILVTLLDKPLDEIRVSDYLNILREIDFEPRVEEFNQGYLIR</sequence>
<dbReference type="OrthoDB" id="9780944at2"/>
<name>A0A1C0AD42_9FIRM</name>
<organism evidence="1 2">
    <name type="scientific">Orenia metallireducens</name>
    <dbReference type="NCBI Taxonomy" id="1413210"/>
    <lineage>
        <taxon>Bacteria</taxon>
        <taxon>Bacillati</taxon>
        <taxon>Bacillota</taxon>
        <taxon>Clostridia</taxon>
        <taxon>Halanaerobiales</taxon>
        <taxon>Halobacteroidaceae</taxon>
        <taxon>Orenia</taxon>
    </lineage>
</organism>
<proteinExistence type="predicted"/>
<evidence type="ECO:0000313" key="1">
    <source>
        <dbReference type="EMBL" id="OCL28568.1"/>
    </source>
</evidence>
<keyword evidence="2" id="KW-1185">Reference proteome</keyword>